<feature type="domain" description="Penicillin-binding protein dimerisation" evidence="6">
    <location>
        <begin position="156"/>
        <end position="314"/>
    </location>
</feature>
<dbReference type="EMBL" id="AJYB01000032">
    <property type="protein sequence ID" value="EIM06357.1"/>
    <property type="molecule type" value="Genomic_DNA"/>
</dbReference>
<reference evidence="9 10" key="1">
    <citation type="journal article" date="2012" name="J. Bacteriol.">
        <title>Genome Sequence of the Antarctic Psychrophile Bacterium Planococcus antarcticus DSM 14505.</title>
        <authorList>
            <person name="Margolles A."/>
            <person name="Gueimonde M."/>
            <person name="Sanchez B."/>
        </authorList>
    </citation>
    <scope>NUCLEOTIDE SEQUENCE [LARGE SCALE GENOMIC DNA]</scope>
    <source>
        <strain evidence="9 10">DSM 14505</strain>
    </source>
</reference>
<dbReference type="PANTHER" id="PTHR30627:SF25">
    <property type="entry name" value="PENICILLIN-BINDING PROTEIN 3"/>
    <property type="match status" value="1"/>
</dbReference>
<dbReference type="GO" id="GO:0005886">
    <property type="term" value="C:plasma membrane"/>
    <property type="evidence" value="ECO:0007669"/>
    <property type="project" value="TreeGrafter"/>
</dbReference>
<dbReference type="SUPFAM" id="SSF56601">
    <property type="entry name" value="beta-lactamase/transpeptidase-like"/>
    <property type="match status" value="1"/>
</dbReference>
<keyword evidence="11" id="KW-1185">Reference proteome</keyword>
<dbReference type="SUPFAM" id="SSF56519">
    <property type="entry name" value="Penicillin binding protein dimerisation domain"/>
    <property type="match status" value="1"/>
</dbReference>
<evidence type="ECO:0000256" key="4">
    <source>
        <dbReference type="SAM" id="SignalP"/>
    </source>
</evidence>
<accession>A0A1C7DK41</accession>
<dbReference type="InterPro" id="IPR007887">
    <property type="entry name" value="MecA_N"/>
</dbReference>
<evidence type="ECO:0000259" key="5">
    <source>
        <dbReference type="Pfam" id="PF00905"/>
    </source>
</evidence>
<evidence type="ECO:0000256" key="1">
    <source>
        <dbReference type="ARBA" id="ARBA00004370"/>
    </source>
</evidence>
<keyword evidence="4" id="KW-0732">Signal</keyword>
<dbReference type="PROSITE" id="PS51257">
    <property type="entry name" value="PROKAR_LIPOPROTEIN"/>
    <property type="match status" value="1"/>
</dbReference>
<evidence type="ECO:0000313" key="9">
    <source>
        <dbReference type="EMBL" id="EIM06357.1"/>
    </source>
</evidence>
<dbReference type="InterPro" id="IPR001460">
    <property type="entry name" value="PCN-bd_Tpept"/>
</dbReference>
<dbReference type="InterPro" id="IPR012338">
    <property type="entry name" value="Beta-lactam/transpept-like"/>
</dbReference>
<protein>
    <submittedName>
        <fullName evidence="9">Penicillin-binding protein transpeptidase</fullName>
    </submittedName>
    <submittedName>
        <fullName evidence="8">Peptidoglycan glycosyltransferase</fullName>
    </submittedName>
</protein>
<evidence type="ECO:0000313" key="11">
    <source>
        <dbReference type="Proteomes" id="UP000092661"/>
    </source>
</evidence>
<dbReference type="Gene3D" id="3.40.710.10">
    <property type="entry name" value="DD-peptidase/beta-lactamase superfamily"/>
    <property type="match status" value="1"/>
</dbReference>
<dbReference type="SUPFAM" id="SSF54427">
    <property type="entry name" value="NTF2-like"/>
    <property type="match status" value="1"/>
</dbReference>
<keyword evidence="3" id="KW-0472">Membrane</keyword>
<comment type="similarity">
    <text evidence="2">Belongs to the transpeptidase family.</text>
</comment>
<dbReference type="InterPro" id="IPR036138">
    <property type="entry name" value="PBP_dimer_sf"/>
</dbReference>
<comment type="subcellular location">
    <subcellularLocation>
        <location evidence="1">Membrane</location>
    </subcellularLocation>
</comment>
<organism evidence="9 10">
    <name type="scientific">Planococcus antarcticus DSM 14505</name>
    <dbReference type="NCBI Taxonomy" id="1185653"/>
    <lineage>
        <taxon>Bacteria</taxon>
        <taxon>Bacillati</taxon>
        <taxon>Bacillota</taxon>
        <taxon>Bacilli</taxon>
        <taxon>Bacillales</taxon>
        <taxon>Caryophanaceae</taxon>
        <taxon>Planococcus</taxon>
    </lineage>
</organism>
<name>A0A1C7DK41_9BACL</name>
<dbReference type="Proteomes" id="UP000092661">
    <property type="component" value="Chromosome"/>
</dbReference>
<dbReference type="Pfam" id="PF00905">
    <property type="entry name" value="Transpeptidase"/>
    <property type="match status" value="1"/>
</dbReference>
<feature type="domain" description="NTF2-like N-terminal transpeptidase" evidence="7">
    <location>
        <begin position="25"/>
        <end position="148"/>
    </location>
</feature>
<dbReference type="Gene3D" id="3.30.1390.30">
    <property type="entry name" value="Penicillin-binding protein 2a, domain 3"/>
    <property type="match status" value="1"/>
</dbReference>
<dbReference type="Proteomes" id="UP000004725">
    <property type="component" value="Unassembled WGS sequence"/>
</dbReference>
<reference evidence="8" key="3">
    <citation type="submission" date="2016-10" db="EMBL/GenBank/DDBJ databases">
        <authorList>
            <person name="See-Too W.S."/>
        </authorList>
    </citation>
    <scope>NUCLEOTIDE SEQUENCE</scope>
    <source>
        <strain evidence="8">DSM 14505</strain>
    </source>
</reference>
<dbReference type="EMBL" id="CP016534">
    <property type="protein sequence ID" value="ANU11784.1"/>
    <property type="molecule type" value="Genomic_DNA"/>
</dbReference>
<evidence type="ECO:0000256" key="2">
    <source>
        <dbReference type="ARBA" id="ARBA00007171"/>
    </source>
</evidence>
<dbReference type="GO" id="GO:0008658">
    <property type="term" value="F:penicillin binding"/>
    <property type="evidence" value="ECO:0007669"/>
    <property type="project" value="InterPro"/>
</dbReference>
<dbReference type="KEGG" id="pana:BBH88_16775"/>
<dbReference type="RefSeq" id="WP_006830280.1">
    <property type="nucleotide sequence ID" value="NZ_AJYB01000032.1"/>
</dbReference>
<evidence type="ECO:0000313" key="10">
    <source>
        <dbReference type="Proteomes" id="UP000004725"/>
    </source>
</evidence>
<dbReference type="GO" id="GO:0071555">
    <property type="term" value="P:cell wall organization"/>
    <property type="evidence" value="ECO:0007669"/>
    <property type="project" value="TreeGrafter"/>
</dbReference>
<dbReference type="AlphaFoldDB" id="A0A1C7DK41"/>
<dbReference type="Pfam" id="PF03717">
    <property type="entry name" value="PBP_dimer"/>
    <property type="match status" value="1"/>
</dbReference>
<evidence type="ECO:0000259" key="6">
    <source>
        <dbReference type="Pfam" id="PF03717"/>
    </source>
</evidence>
<feature type="chain" id="PRO_5044556567" evidence="4">
    <location>
        <begin position="25"/>
        <end position="673"/>
    </location>
</feature>
<dbReference type="Gene3D" id="3.10.450.100">
    <property type="entry name" value="NTF2-like, domain 1"/>
    <property type="match status" value="1"/>
</dbReference>
<feature type="signal peptide" evidence="4">
    <location>
        <begin position="1"/>
        <end position="24"/>
    </location>
</feature>
<dbReference type="GO" id="GO:0046677">
    <property type="term" value="P:response to antibiotic"/>
    <property type="evidence" value="ECO:0007669"/>
    <property type="project" value="InterPro"/>
</dbReference>
<evidence type="ECO:0000313" key="8">
    <source>
        <dbReference type="EMBL" id="ANU11784.1"/>
    </source>
</evidence>
<dbReference type="InterPro" id="IPR032710">
    <property type="entry name" value="NTF2-like_dom_sf"/>
</dbReference>
<dbReference type="GO" id="GO:0071972">
    <property type="term" value="F:peptidoglycan L,D-transpeptidase activity"/>
    <property type="evidence" value="ECO:0007669"/>
    <property type="project" value="TreeGrafter"/>
</dbReference>
<sequence length="673" mass="73993">MTKKLAIILALAFLVFLAGCQPKASPEERLKEYIGHWNKEEFSEMYSAYLNQGTKEAYASEDFVERQQKLYEDLKIENVEVTYTEPGEGTEWDTENPADFPVQVKMETMAGPVEFEKNMTLLFETKEDKENWFVEWDPSFIFEQLETGDEVRVSATDAERGEILDRNEQPIAVNGTGYDIGVVPENFTEVSAKEELAEILGISVASIDEKIGQSWVQENQFVPVSKVAKNDTELLAKVEAIPGVAYQETAMREYPYGEALGHLSGYIGPISAEKLEELKDQGYTSTDSIGRRGLEQALEERLHGAKGMEILIKKQGDNGEELTIAETPTENGETVILTIDAELQKSTYESMEGEAGTSAAVDPKTGETLVLVSSPAYDPNEFMLGISESRFEELSKDPLNPLFNRFGAAYAPGSSIKPVTAAIGMEAGTLEPADGLQIDGATWQKDGSWGDYRVTRLHPEAPNPIDLNKALVYSDNIYFARQALEMGNKTFVSGLQNFGFGEEIPFALELQSSQISNEGTIGSEGQLADTSFGQGQMLTNILHLASMYEPFLTDGIMYKPLLFADEEKSQIWKEGLLSAENAETLRAGMRNVVVDGYAQSANSTSVKIAGKTGTAELKGAIGEEGQENGFFVAYDSESPDFILAMMIESIEDNGGSDYVAGFAAKVFEEYKAE</sequence>
<dbReference type="Pfam" id="PF05223">
    <property type="entry name" value="MecA_N"/>
    <property type="match status" value="1"/>
</dbReference>
<dbReference type="OrthoDB" id="9766847at2"/>
<dbReference type="Gene3D" id="3.90.1310.10">
    <property type="entry name" value="Penicillin-binding protein 2a (Domain 2)"/>
    <property type="match status" value="1"/>
</dbReference>
<feature type="domain" description="Penicillin-binding protein transpeptidase" evidence="5">
    <location>
        <begin position="357"/>
        <end position="667"/>
    </location>
</feature>
<evidence type="ECO:0000256" key="3">
    <source>
        <dbReference type="ARBA" id="ARBA00023136"/>
    </source>
</evidence>
<dbReference type="InterPro" id="IPR050515">
    <property type="entry name" value="Beta-lactam/transpept"/>
</dbReference>
<evidence type="ECO:0000259" key="7">
    <source>
        <dbReference type="Pfam" id="PF05223"/>
    </source>
</evidence>
<gene>
    <name evidence="9" type="ORF">A1A1_11512</name>
    <name evidence="8" type="ORF">BBH88_16775</name>
</gene>
<dbReference type="InterPro" id="IPR005311">
    <property type="entry name" value="PBP_dimer"/>
</dbReference>
<reference evidence="11" key="2">
    <citation type="submission" date="2016-07" db="EMBL/GenBank/DDBJ databases">
        <authorList>
            <person name="See-Too W.S."/>
        </authorList>
    </citation>
    <scope>NUCLEOTIDE SEQUENCE [LARGE SCALE GENOMIC DNA]</scope>
    <source>
        <strain evidence="11">DSM 14505</strain>
    </source>
</reference>
<dbReference type="PANTHER" id="PTHR30627">
    <property type="entry name" value="PEPTIDOGLYCAN D,D-TRANSPEPTIDASE"/>
    <property type="match status" value="1"/>
</dbReference>
<dbReference type="eggNOG" id="COG0768">
    <property type="taxonomic scope" value="Bacteria"/>
</dbReference>
<proteinExistence type="inferred from homology"/>